<dbReference type="EMBL" id="CAFBMT010000003">
    <property type="protein sequence ID" value="CAB4919333.1"/>
    <property type="molecule type" value="Genomic_DNA"/>
</dbReference>
<dbReference type="InterPro" id="IPR025110">
    <property type="entry name" value="AMP-bd_C"/>
</dbReference>
<dbReference type="GO" id="GO:0031956">
    <property type="term" value="F:medium-chain fatty acid-CoA ligase activity"/>
    <property type="evidence" value="ECO:0007669"/>
    <property type="project" value="TreeGrafter"/>
</dbReference>
<evidence type="ECO:0000313" key="9">
    <source>
        <dbReference type="EMBL" id="CAB5001818.1"/>
    </source>
</evidence>
<dbReference type="GO" id="GO:0006631">
    <property type="term" value="P:fatty acid metabolic process"/>
    <property type="evidence" value="ECO:0007669"/>
    <property type="project" value="TreeGrafter"/>
</dbReference>
<dbReference type="EMBL" id="CAFBOL010000070">
    <property type="protein sequence ID" value="CAB5001818.1"/>
    <property type="molecule type" value="Genomic_DNA"/>
</dbReference>
<dbReference type="EMBL" id="CAESGF010000003">
    <property type="protein sequence ID" value="CAB4362930.1"/>
    <property type="molecule type" value="Genomic_DNA"/>
</dbReference>
<dbReference type="CDD" id="cd04433">
    <property type="entry name" value="AFD_class_I"/>
    <property type="match status" value="1"/>
</dbReference>
<dbReference type="EMBL" id="CAFBIY010000017">
    <property type="protein sequence ID" value="CAB4847468.1"/>
    <property type="molecule type" value="Genomic_DNA"/>
</dbReference>
<evidence type="ECO:0000313" key="8">
    <source>
        <dbReference type="EMBL" id="CAB4919333.1"/>
    </source>
</evidence>
<dbReference type="Pfam" id="PF13193">
    <property type="entry name" value="AMP-binding_C"/>
    <property type="match status" value="1"/>
</dbReference>
<dbReference type="Gene3D" id="3.30.300.30">
    <property type="match status" value="1"/>
</dbReference>
<evidence type="ECO:0000259" key="3">
    <source>
        <dbReference type="Pfam" id="PF00501"/>
    </source>
</evidence>
<evidence type="ECO:0000259" key="4">
    <source>
        <dbReference type="Pfam" id="PF13193"/>
    </source>
</evidence>
<dbReference type="AlphaFoldDB" id="A0A6J7HPZ1"/>
<feature type="domain" description="AMP-dependent synthetase/ligase" evidence="3">
    <location>
        <begin position="17"/>
        <end position="343"/>
    </location>
</feature>
<dbReference type="InterPro" id="IPR042099">
    <property type="entry name" value="ANL_N_sf"/>
</dbReference>
<dbReference type="PROSITE" id="PS00455">
    <property type="entry name" value="AMP_BINDING"/>
    <property type="match status" value="1"/>
</dbReference>
<dbReference type="InterPro" id="IPR045851">
    <property type="entry name" value="AMP-bd_C_sf"/>
</dbReference>
<accession>A0A6J7HPZ1</accession>
<dbReference type="InterPro" id="IPR000873">
    <property type="entry name" value="AMP-dep_synth/lig_dom"/>
</dbReference>
<comment type="similarity">
    <text evidence="1">Belongs to the ATP-dependent AMP-binding enzyme family.</text>
</comment>
<evidence type="ECO:0000313" key="5">
    <source>
        <dbReference type="EMBL" id="CAB4362930.1"/>
    </source>
</evidence>
<gene>
    <name evidence="6" type="ORF">UFOPK2656_00719</name>
    <name evidence="7" type="ORF">UFOPK3267_00487</name>
    <name evidence="8" type="ORF">UFOPK3651_00757</name>
    <name evidence="9" type="ORF">UFOPK3931_02200</name>
    <name evidence="5" type="ORF">UFOPK4189_00717</name>
</gene>
<organism evidence="8">
    <name type="scientific">freshwater metagenome</name>
    <dbReference type="NCBI Taxonomy" id="449393"/>
    <lineage>
        <taxon>unclassified sequences</taxon>
        <taxon>metagenomes</taxon>
        <taxon>ecological metagenomes</taxon>
    </lineage>
</organism>
<sequence length="471" mass="50285">METWNDLFRKYWVGSSAPAVVTSDFIWSGDQLARRAGGASNWLDGLGFTHGQPVPMVIDESADAIALAVGATLSGRVPAPLGTKLPATDLAAAIANLGATVIVAEEKTAELCRAAAALIGASVAVMPAFPEAEIPNVVVGPDEVALIIHTSGTTGLPKPIPATHERLCQRIRIYTTTMGIGPGDRYCSASPFSHTAGVAMTYTVLAVGAGVVPQDWFSIDKWREAGRLGVTFALLVPTMIDILLSAGALADVQPKALQYGASPIHPETLEAALRALPNTRFVQIFGQTEVSPICCLSHEDHMLAINGRPELLTTVGKPVLDVELKVEHPDSEGIGQLILRSPHAYVVDDDGWRRTGDFGRIDDEGYVTLSGRVNDKIVRGGENIYPVEVETALISHPAVREAAVVGAPDRRYGEIVKAVVVLDDTQPAPTVEELQLHVRNLLAHFKTPAIVLFADELPRNASGKVLRRKLI</sequence>
<evidence type="ECO:0000256" key="2">
    <source>
        <dbReference type="ARBA" id="ARBA00022598"/>
    </source>
</evidence>
<evidence type="ECO:0000313" key="6">
    <source>
        <dbReference type="EMBL" id="CAB4711734.1"/>
    </source>
</evidence>
<proteinExistence type="inferred from homology"/>
<dbReference type="Pfam" id="PF00501">
    <property type="entry name" value="AMP-binding"/>
    <property type="match status" value="1"/>
</dbReference>
<protein>
    <submittedName>
        <fullName evidence="8">Unannotated protein</fullName>
    </submittedName>
</protein>
<dbReference type="EMBL" id="CAEZYF010000003">
    <property type="protein sequence ID" value="CAB4711734.1"/>
    <property type="molecule type" value="Genomic_DNA"/>
</dbReference>
<keyword evidence="2" id="KW-0436">Ligase</keyword>
<evidence type="ECO:0000256" key="1">
    <source>
        <dbReference type="ARBA" id="ARBA00006432"/>
    </source>
</evidence>
<evidence type="ECO:0000313" key="7">
    <source>
        <dbReference type="EMBL" id="CAB4847468.1"/>
    </source>
</evidence>
<dbReference type="PANTHER" id="PTHR43201">
    <property type="entry name" value="ACYL-COA SYNTHETASE"/>
    <property type="match status" value="1"/>
</dbReference>
<feature type="domain" description="AMP-binding enzyme C-terminal" evidence="4">
    <location>
        <begin position="388"/>
        <end position="464"/>
    </location>
</feature>
<dbReference type="PANTHER" id="PTHR43201:SF5">
    <property type="entry name" value="MEDIUM-CHAIN ACYL-COA LIGASE ACSF2, MITOCHONDRIAL"/>
    <property type="match status" value="1"/>
</dbReference>
<dbReference type="InterPro" id="IPR020845">
    <property type="entry name" value="AMP-binding_CS"/>
</dbReference>
<reference evidence="8" key="1">
    <citation type="submission" date="2020-05" db="EMBL/GenBank/DDBJ databases">
        <authorList>
            <person name="Chiriac C."/>
            <person name="Salcher M."/>
            <person name="Ghai R."/>
            <person name="Kavagutti S V."/>
        </authorList>
    </citation>
    <scope>NUCLEOTIDE SEQUENCE</scope>
</reference>
<dbReference type="SUPFAM" id="SSF56801">
    <property type="entry name" value="Acetyl-CoA synthetase-like"/>
    <property type="match status" value="1"/>
</dbReference>
<dbReference type="Gene3D" id="3.40.50.12780">
    <property type="entry name" value="N-terminal domain of ligase-like"/>
    <property type="match status" value="1"/>
</dbReference>
<name>A0A6J7HPZ1_9ZZZZ</name>